<dbReference type="RefSeq" id="WP_261342590.1">
    <property type="nucleotide sequence ID" value="NZ_CP036271.1"/>
</dbReference>
<keyword evidence="1" id="KW-0812">Transmembrane</keyword>
<protein>
    <submittedName>
        <fullName evidence="2">Uncharacterized protein</fullName>
    </submittedName>
</protein>
<proteinExistence type="predicted"/>
<keyword evidence="1" id="KW-0472">Membrane</keyword>
<sequence>MLSTVLASASGMGLPFVAIGLLWTFYMLTVWHRHRQPAQRTA</sequence>
<dbReference type="Proteomes" id="UP000315700">
    <property type="component" value="Chromosome"/>
</dbReference>
<name>A0A517SKR0_9PLAN</name>
<organism evidence="2 3">
    <name type="scientific">Caulifigura coniformis</name>
    <dbReference type="NCBI Taxonomy" id="2527983"/>
    <lineage>
        <taxon>Bacteria</taxon>
        <taxon>Pseudomonadati</taxon>
        <taxon>Planctomycetota</taxon>
        <taxon>Planctomycetia</taxon>
        <taxon>Planctomycetales</taxon>
        <taxon>Planctomycetaceae</taxon>
        <taxon>Caulifigura</taxon>
    </lineage>
</organism>
<gene>
    <name evidence="2" type="ORF">Pan44_47680</name>
</gene>
<feature type="transmembrane region" description="Helical" evidence="1">
    <location>
        <begin position="12"/>
        <end position="31"/>
    </location>
</feature>
<dbReference type="EMBL" id="CP036271">
    <property type="protein sequence ID" value="QDT56711.1"/>
    <property type="molecule type" value="Genomic_DNA"/>
</dbReference>
<dbReference type="InParanoid" id="A0A517SKR0"/>
<accession>A0A517SKR0</accession>
<keyword evidence="3" id="KW-1185">Reference proteome</keyword>
<dbReference type="KEGG" id="ccos:Pan44_47680"/>
<evidence type="ECO:0000313" key="3">
    <source>
        <dbReference type="Proteomes" id="UP000315700"/>
    </source>
</evidence>
<reference evidence="2 3" key="1">
    <citation type="submission" date="2019-02" db="EMBL/GenBank/DDBJ databases">
        <title>Deep-cultivation of Planctomycetes and their phenomic and genomic characterization uncovers novel biology.</title>
        <authorList>
            <person name="Wiegand S."/>
            <person name="Jogler M."/>
            <person name="Boedeker C."/>
            <person name="Pinto D."/>
            <person name="Vollmers J."/>
            <person name="Rivas-Marin E."/>
            <person name="Kohn T."/>
            <person name="Peeters S.H."/>
            <person name="Heuer A."/>
            <person name="Rast P."/>
            <person name="Oberbeckmann S."/>
            <person name="Bunk B."/>
            <person name="Jeske O."/>
            <person name="Meyerdierks A."/>
            <person name="Storesund J.E."/>
            <person name="Kallscheuer N."/>
            <person name="Luecker S."/>
            <person name="Lage O.M."/>
            <person name="Pohl T."/>
            <person name="Merkel B.J."/>
            <person name="Hornburger P."/>
            <person name="Mueller R.-W."/>
            <person name="Bruemmer F."/>
            <person name="Labrenz M."/>
            <person name="Spormann A.M."/>
            <person name="Op den Camp H."/>
            <person name="Overmann J."/>
            <person name="Amann R."/>
            <person name="Jetten M.S.M."/>
            <person name="Mascher T."/>
            <person name="Medema M.H."/>
            <person name="Devos D.P."/>
            <person name="Kaster A.-K."/>
            <person name="Ovreas L."/>
            <person name="Rohde M."/>
            <person name="Galperin M.Y."/>
            <person name="Jogler C."/>
        </authorList>
    </citation>
    <scope>NUCLEOTIDE SEQUENCE [LARGE SCALE GENOMIC DNA]</scope>
    <source>
        <strain evidence="2 3">Pan44</strain>
    </source>
</reference>
<evidence type="ECO:0000313" key="2">
    <source>
        <dbReference type="EMBL" id="QDT56711.1"/>
    </source>
</evidence>
<dbReference type="AlphaFoldDB" id="A0A517SKR0"/>
<keyword evidence="1" id="KW-1133">Transmembrane helix</keyword>
<evidence type="ECO:0000256" key="1">
    <source>
        <dbReference type="SAM" id="Phobius"/>
    </source>
</evidence>